<dbReference type="AlphaFoldDB" id="A0A5E7C484"/>
<organism evidence="11 12">
    <name type="scientific">Pseudomonas fluorescens</name>
    <dbReference type="NCBI Taxonomy" id="294"/>
    <lineage>
        <taxon>Bacteria</taxon>
        <taxon>Pseudomonadati</taxon>
        <taxon>Pseudomonadota</taxon>
        <taxon>Gammaproteobacteria</taxon>
        <taxon>Pseudomonadales</taxon>
        <taxon>Pseudomonadaceae</taxon>
        <taxon>Pseudomonas</taxon>
    </lineage>
</organism>
<dbReference type="InterPro" id="IPR052371">
    <property type="entry name" value="BFD-associated_ferredoxin"/>
</dbReference>
<dbReference type="CDD" id="cd19945">
    <property type="entry name" value="Fer2_BFD"/>
    <property type="match status" value="1"/>
</dbReference>
<keyword evidence="5" id="KW-0408">Iron</keyword>
<dbReference type="Gene3D" id="1.10.10.1100">
    <property type="entry name" value="BFD-like [2Fe-2S]-binding domain"/>
    <property type="match status" value="1"/>
</dbReference>
<evidence type="ECO:0000256" key="1">
    <source>
        <dbReference type="ARBA" id="ARBA00022448"/>
    </source>
</evidence>
<keyword evidence="6" id="KW-0411">Iron-sulfur</keyword>
<dbReference type="EMBL" id="CABVHY010000011">
    <property type="protein sequence ID" value="VVN99438.1"/>
    <property type="molecule type" value="Genomic_DNA"/>
</dbReference>
<evidence type="ECO:0000256" key="7">
    <source>
        <dbReference type="ARBA" id="ARBA00034078"/>
    </source>
</evidence>
<dbReference type="PANTHER" id="PTHR37424">
    <property type="entry name" value="BACTERIOFERRITIN-ASSOCIATED FERREDOXIN"/>
    <property type="match status" value="1"/>
</dbReference>
<dbReference type="InterPro" id="IPR007419">
    <property type="entry name" value="BFD-like_2Fe2S-bd_dom"/>
</dbReference>
<evidence type="ECO:0000256" key="3">
    <source>
        <dbReference type="ARBA" id="ARBA00022723"/>
    </source>
</evidence>
<gene>
    <name evidence="11" type="ORF">PS723_02518</name>
</gene>
<evidence type="ECO:0000256" key="5">
    <source>
        <dbReference type="ARBA" id="ARBA00023004"/>
    </source>
</evidence>
<evidence type="ECO:0000256" key="4">
    <source>
        <dbReference type="ARBA" id="ARBA00022982"/>
    </source>
</evidence>
<protein>
    <recommendedName>
        <fullName evidence="8">Bacterioferritin-associated ferredoxin</fullName>
    </recommendedName>
</protein>
<keyword evidence="2" id="KW-0001">2Fe-2S</keyword>
<dbReference type="GO" id="GO:0046872">
    <property type="term" value="F:metal ion binding"/>
    <property type="evidence" value="ECO:0007669"/>
    <property type="project" value="UniProtKB-KW"/>
</dbReference>
<dbReference type="InterPro" id="IPR041854">
    <property type="entry name" value="BFD-like_2Fe2S-bd_dom_sf"/>
</dbReference>
<evidence type="ECO:0000256" key="2">
    <source>
        <dbReference type="ARBA" id="ARBA00022714"/>
    </source>
</evidence>
<accession>A0A5E7C484</accession>
<evidence type="ECO:0000313" key="11">
    <source>
        <dbReference type="EMBL" id="VVN99438.1"/>
    </source>
</evidence>
<sequence>MSHNQRRFSLMYVCLCTGVTDGQIRDAIFDGCCSYRDVRQATGVASQCGKCACLAKQVVRETLTELQSSQASISYPVEFSAA</sequence>
<evidence type="ECO:0000256" key="9">
    <source>
        <dbReference type="ARBA" id="ARBA00046332"/>
    </source>
</evidence>
<evidence type="ECO:0000256" key="8">
    <source>
        <dbReference type="ARBA" id="ARBA00039386"/>
    </source>
</evidence>
<proteinExistence type="inferred from homology"/>
<keyword evidence="4" id="KW-0249">Electron transport</keyword>
<dbReference type="PANTHER" id="PTHR37424:SF1">
    <property type="entry name" value="BACTERIOFERRITIN-ASSOCIATED FERREDOXIN"/>
    <property type="match status" value="1"/>
</dbReference>
<dbReference type="Pfam" id="PF04324">
    <property type="entry name" value="Fer2_BFD"/>
    <property type="match status" value="1"/>
</dbReference>
<feature type="domain" description="BFD-like [2Fe-2S]-binding" evidence="10">
    <location>
        <begin position="12"/>
        <end position="59"/>
    </location>
</feature>
<keyword evidence="3" id="KW-0479">Metal-binding</keyword>
<evidence type="ECO:0000313" key="12">
    <source>
        <dbReference type="Proteomes" id="UP000379480"/>
    </source>
</evidence>
<dbReference type="GO" id="GO:0051537">
    <property type="term" value="F:2 iron, 2 sulfur cluster binding"/>
    <property type="evidence" value="ECO:0007669"/>
    <property type="project" value="UniProtKB-KW"/>
</dbReference>
<comment type="similarity">
    <text evidence="9">Belongs to the Bfd family.</text>
</comment>
<evidence type="ECO:0000259" key="10">
    <source>
        <dbReference type="Pfam" id="PF04324"/>
    </source>
</evidence>
<name>A0A5E7C484_PSEFL</name>
<evidence type="ECO:0000256" key="6">
    <source>
        <dbReference type="ARBA" id="ARBA00023014"/>
    </source>
</evidence>
<reference evidence="11 12" key="1">
    <citation type="submission" date="2019-09" db="EMBL/GenBank/DDBJ databases">
        <authorList>
            <person name="Chandra G."/>
            <person name="Truman W A."/>
        </authorList>
    </citation>
    <scope>NUCLEOTIDE SEQUENCE [LARGE SCALE GENOMIC DNA]</scope>
    <source>
        <strain evidence="11">PS723</strain>
    </source>
</reference>
<dbReference type="Proteomes" id="UP000379480">
    <property type="component" value="Unassembled WGS sequence"/>
</dbReference>
<comment type="cofactor">
    <cofactor evidence="7">
        <name>[2Fe-2S] cluster</name>
        <dbReference type="ChEBI" id="CHEBI:190135"/>
    </cofactor>
</comment>
<keyword evidence="1" id="KW-0813">Transport</keyword>